<dbReference type="EC" id="3.1.2.29" evidence="4"/>
<dbReference type="AlphaFoldDB" id="A0A6N3AH14"/>
<dbReference type="PANTHER" id="PTHR36934:SF1">
    <property type="entry name" value="THIOESTERASE DOMAIN-CONTAINING PROTEIN"/>
    <property type="match status" value="1"/>
</dbReference>
<keyword evidence="4" id="KW-0378">Hydrolase</keyword>
<feature type="active site" evidence="1">
    <location>
        <position position="32"/>
    </location>
</feature>
<feature type="binding site" evidence="2">
    <location>
        <position position="59"/>
    </location>
    <ligand>
        <name>CoA</name>
        <dbReference type="ChEBI" id="CHEBI:57287"/>
    </ligand>
</feature>
<reference evidence="4" key="1">
    <citation type="submission" date="2019-11" db="EMBL/GenBank/DDBJ databases">
        <authorList>
            <person name="Feng L."/>
        </authorList>
    </citation>
    <scope>NUCLEOTIDE SEQUENCE</scope>
    <source>
        <strain evidence="4">PclaraLFYP37</strain>
    </source>
</reference>
<feature type="active site" evidence="1">
    <location>
        <position position="40"/>
    </location>
</feature>
<dbReference type="Pfam" id="PF22636">
    <property type="entry name" value="FlK"/>
    <property type="match status" value="1"/>
</dbReference>
<evidence type="ECO:0000313" key="4">
    <source>
        <dbReference type="EMBL" id="VYT88830.1"/>
    </source>
</evidence>
<evidence type="ECO:0000256" key="1">
    <source>
        <dbReference type="PIRSR" id="PIRSR014972-1"/>
    </source>
</evidence>
<dbReference type="GO" id="GO:0016787">
    <property type="term" value="F:hydrolase activity"/>
    <property type="evidence" value="ECO:0007669"/>
    <property type="project" value="UniProtKB-KW"/>
</dbReference>
<dbReference type="SUPFAM" id="SSF54637">
    <property type="entry name" value="Thioesterase/thiol ester dehydrase-isomerase"/>
    <property type="match status" value="1"/>
</dbReference>
<sequence>MEIGLTHTSTLTVENKHLAIQAGSGDLEVLATPVMMALMENAAMLAVKEALDEGMTTVGGHISSSHLKPTALGKTITATAVLTGVEGRKLTFKVIAEDETGTIGEGEHLRFIVDRKKFMAKLQG</sequence>
<dbReference type="InterPro" id="IPR025540">
    <property type="entry name" value="FlK"/>
</dbReference>
<accession>A0A6N3AH14</accession>
<feature type="binding site" evidence="2">
    <location>
        <position position="110"/>
    </location>
    <ligand>
        <name>substrate</name>
    </ligand>
</feature>
<dbReference type="InterPro" id="IPR054485">
    <property type="entry name" value="FlK-like_dom"/>
</dbReference>
<dbReference type="PIRSF" id="PIRSF014972">
    <property type="entry name" value="FlK"/>
    <property type="match status" value="1"/>
</dbReference>
<feature type="active site" evidence="1">
    <location>
        <position position="66"/>
    </location>
</feature>
<feature type="domain" description="Fluoroacetyl-CoA-specific thioesterase-like" evidence="3">
    <location>
        <begin position="13"/>
        <end position="115"/>
    </location>
</feature>
<feature type="binding site" evidence="2">
    <location>
        <position position="59"/>
    </location>
    <ligand>
        <name>substrate</name>
    </ligand>
</feature>
<name>A0A6N3AH14_9BACT</name>
<dbReference type="EMBL" id="CACRUT010000008">
    <property type="protein sequence ID" value="VYT88830.1"/>
    <property type="molecule type" value="Genomic_DNA"/>
</dbReference>
<gene>
    <name evidence="4" type="primary">flK</name>
    <name evidence="4" type="ORF">PCLFYP37_01386</name>
</gene>
<organism evidence="4">
    <name type="scientific">Paraprevotella clara</name>
    <dbReference type="NCBI Taxonomy" id="454154"/>
    <lineage>
        <taxon>Bacteria</taxon>
        <taxon>Pseudomonadati</taxon>
        <taxon>Bacteroidota</taxon>
        <taxon>Bacteroidia</taxon>
        <taxon>Bacteroidales</taxon>
        <taxon>Prevotellaceae</taxon>
        <taxon>Paraprevotella</taxon>
    </lineage>
</organism>
<evidence type="ECO:0000256" key="2">
    <source>
        <dbReference type="PIRSR" id="PIRSR014972-2"/>
    </source>
</evidence>
<protein>
    <submittedName>
        <fullName evidence="4">Fluoroacetyl-CoA thioesterase</fullName>
        <ecNumber evidence="4">3.1.2.29</ecNumber>
    </submittedName>
</protein>
<dbReference type="RefSeq" id="WP_412442271.1">
    <property type="nucleotide sequence ID" value="NZ_CACRUT010000008.1"/>
</dbReference>
<dbReference type="InterPro" id="IPR029069">
    <property type="entry name" value="HotDog_dom_sf"/>
</dbReference>
<evidence type="ECO:0000259" key="3">
    <source>
        <dbReference type="Pfam" id="PF22636"/>
    </source>
</evidence>
<dbReference type="PANTHER" id="PTHR36934">
    <property type="entry name" value="BLR0278 PROTEIN"/>
    <property type="match status" value="1"/>
</dbReference>
<dbReference type="Gene3D" id="3.10.129.10">
    <property type="entry name" value="Hotdog Thioesterase"/>
    <property type="match status" value="1"/>
</dbReference>
<proteinExistence type="predicted"/>